<protein>
    <submittedName>
        <fullName evidence="9">Inner nuclear membrane protein enriched at telomere/subtelomere region</fullName>
    </submittedName>
</protein>
<keyword evidence="2" id="KW-0597">Phosphoprotein</keyword>
<accession>A0AA38X7Q0</accession>
<keyword evidence="3" id="KW-0812">Transmembrane</keyword>
<dbReference type="AlphaFoldDB" id="A0AA38X7Q0"/>
<keyword evidence="4" id="KW-1133">Transmembrane helix</keyword>
<evidence type="ECO:0000256" key="2">
    <source>
        <dbReference type="ARBA" id="ARBA00022553"/>
    </source>
</evidence>
<comment type="caution">
    <text evidence="9">The sequence shown here is derived from an EMBL/GenBank/DDBJ whole genome shotgun (WGS) entry which is preliminary data.</text>
</comment>
<dbReference type="InterPro" id="IPR041885">
    <property type="entry name" value="MAN1_winged_helix_dom"/>
</dbReference>
<keyword evidence="6" id="KW-0539">Nucleus</keyword>
<feature type="domain" description="Man1/Src1-like C-terminal" evidence="8">
    <location>
        <begin position="2"/>
        <end position="107"/>
    </location>
</feature>
<evidence type="ECO:0000256" key="7">
    <source>
        <dbReference type="SAM" id="MobiDB-lite"/>
    </source>
</evidence>
<dbReference type="Proteomes" id="UP001172673">
    <property type="component" value="Unassembled WGS sequence"/>
</dbReference>
<name>A0AA38X7Q0_9EURO</name>
<evidence type="ECO:0000313" key="9">
    <source>
        <dbReference type="EMBL" id="KAJ9608313.1"/>
    </source>
</evidence>
<dbReference type="GO" id="GO:0005637">
    <property type="term" value="C:nuclear inner membrane"/>
    <property type="evidence" value="ECO:0007669"/>
    <property type="project" value="UniProtKB-SubCell"/>
</dbReference>
<evidence type="ECO:0000313" key="10">
    <source>
        <dbReference type="Proteomes" id="UP001172673"/>
    </source>
</evidence>
<evidence type="ECO:0000259" key="8">
    <source>
        <dbReference type="Pfam" id="PF09402"/>
    </source>
</evidence>
<dbReference type="GO" id="GO:0071763">
    <property type="term" value="P:nuclear membrane organization"/>
    <property type="evidence" value="ECO:0007669"/>
    <property type="project" value="TreeGrafter"/>
</dbReference>
<feature type="region of interest" description="Disordered" evidence="7">
    <location>
        <begin position="116"/>
        <end position="145"/>
    </location>
</feature>
<organism evidence="9 10">
    <name type="scientific">Cladophialophora chaetospira</name>
    <dbReference type="NCBI Taxonomy" id="386627"/>
    <lineage>
        <taxon>Eukaryota</taxon>
        <taxon>Fungi</taxon>
        <taxon>Dikarya</taxon>
        <taxon>Ascomycota</taxon>
        <taxon>Pezizomycotina</taxon>
        <taxon>Eurotiomycetes</taxon>
        <taxon>Chaetothyriomycetidae</taxon>
        <taxon>Chaetothyriales</taxon>
        <taxon>Herpotrichiellaceae</taxon>
        <taxon>Cladophialophora</taxon>
    </lineage>
</organism>
<dbReference type="PANTHER" id="PTHR47808:SF2">
    <property type="entry name" value="LEM DOMAIN-CONTAINING PROTEIN 2"/>
    <property type="match status" value="1"/>
</dbReference>
<evidence type="ECO:0000256" key="3">
    <source>
        <dbReference type="ARBA" id="ARBA00022692"/>
    </source>
</evidence>
<keyword evidence="10" id="KW-1185">Reference proteome</keyword>
<dbReference type="GO" id="GO:0003682">
    <property type="term" value="F:chromatin binding"/>
    <property type="evidence" value="ECO:0007669"/>
    <property type="project" value="InterPro"/>
</dbReference>
<comment type="subcellular location">
    <subcellularLocation>
        <location evidence="1">Nucleus inner membrane</location>
    </subcellularLocation>
</comment>
<dbReference type="Gene3D" id="1.10.10.1180">
    <property type="entry name" value="MAN1, winged-helix domain"/>
    <property type="match status" value="1"/>
</dbReference>
<dbReference type="InterPro" id="IPR044780">
    <property type="entry name" value="Heh2/Src1"/>
</dbReference>
<keyword evidence="5" id="KW-0472">Membrane</keyword>
<dbReference type="GO" id="GO:0034399">
    <property type="term" value="C:nuclear periphery"/>
    <property type="evidence" value="ECO:0007669"/>
    <property type="project" value="TreeGrafter"/>
</dbReference>
<gene>
    <name evidence="9" type="primary">SRC1_2</name>
    <name evidence="9" type="ORF">H2200_007301</name>
</gene>
<evidence type="ECO:0000256" key="4">
    <source>
        <dbReference type="ARBA" id="ARBA00022989"/>
    </source>
</evidence>
<reference evidence="9" key="1">
    <citation type="submission" date="2022-10" db="EMBL/GenBank/DDBJ databases">
        <title>Culturing micro-colonial fungi from biological soil crusts in the Mojave desert and describing Neophaeococcomyces mojavensis, and introducing the new genera and species Taxawa tesnikishii.</title>
        <authorList>
            <person name="Kurbessoian T."/>
            <person name="Stajich J.E."/>
        </authorList>
    </citation>
    <scope>NUCLEOTIDE SEQUENCE</scope>
    <source>
        <strain evidence="9">TK_41</strain>
    </source>
</reference>
<dbReference type="InterPro" id="IPR018996">
    <property type="entry name" value="Man1/Src1-like_C"/>
</dbReference>
<evidence type="ECO:0000256" key="5">
    <source>
        <dbReference type="ARBA" id="ARBA00023136"/>
    </source>
</evidence>
<dbReference type="EMBL" id="JAPDRK010000010">
    <property type="protein sequence ID" value="KAJ9608313.1"/>
    <property type="molecule type" value="Genomic_DNA"/>
</dbReference>
<dbReference type="Pfam" id="PF09402">
    <property type="entry name" value="MSC"/>
    <property type="match status" value="1"/>
</dbReference>
<dbReference type="GO" id="GO:0005783">
    <property type="term" value="C:endoplasmic reticulum"/>
    <property type="evidence" value="ECO:0007669"/>
    <property type="project" value="TreeGrafter"/>
</dbReference>
<sequence>MSGLAYGRNQVITYKQNTSRIPGLVATTLDRLATQAALQQDGRVSEPFISIGQLRDDVLRSVFSASERERVWRSVRKIVEGNSNVRAANREGGKTGEFSRVWEWIGPVDLAPGLEGRRSGGLITDGRAGDASSPGNDSLVKREDRSNLEVRRWDEGRPIY</sequence>
<dbReference type="PANTHER" id="PTHR47808">
    <property type="entry name" value="INNER NUCLEAR MEMBRANE PROTEIN HEH2-RELATED"/>
    <property type="match status" value="1"/>
</dbReference>
<evidence type="ECO:0000256" key="6">
    <source>
        <dbReference type="ARBA" id="ARBA00023242"/>
    </source>
</evidence>
<proteinExistence type="predicted"/>
<evidence type="ECO:0000256" key="1">
    <source>
        <dbReference type="ARBA" id="ARBA00004540"/>
    </source>
</evidence>